<dbReference type="EMBL" id="JAERWL010000015">
    <property type="protein sequence ID" value="MBM9478214.1"/>
    <property type="molecule type" value="Genomic_DNA"/>
</dbReference>
<keyword evidence="1" id="KW-0732">Signal</keyword>
<comment type="caution">
    <text evidence="2">The sequence shown here is derived from an EMBL/GenBank/DDBJ whole genome shotgun (WGS) entry which is preliminary data.</text>
</comment>
<gene>
    <name evidence="2" type="ORF">JL107_17330</name>
</gene>
<dbReference type="AlphaFoldDB" id="A0A939C6L1"/>
<dbReference type="Proteomes" id="UP000663801">
    <property type="component" value="Unassembled WGS sequence"/>
</dbReference>
<evidence type="ECO:0000256" key="1">
    <source>
        <dbReference type="SAM" id="SignalP"/>
    </source>
</evidence>
<name>A0A939C6L1_9ACTN</name>
<reference evidence="2" key="1">
    <citation type="submission" date="2021-01" db="EMBL/GenBank/DDBJ databases">
        <title>KCTC 19127 draft genome.</title>
        <authorList>
            <person name="An D."/>
        </authorList>
    </citation>
    <scope>NUCLEOTIDE SEQUENCE</scope>
    <source>
        <strain evidence="2">KCTC 19127</strain>
    </source>
</reference>
<feature type="signal peptide" evidence="1">
    <location>
        <begin position="1"/>
        <end position="30"/>
    </location>
</feature>
<evidence type="ECO:0000313" key="3">
    <source>
        <dbReference type="Proteomes" id="UP000663801"/>
    </source>
</evidence>
<proteinExistence type="predicted"/>
<feature type="chain" id="PRO_5037451759" evidence="1">
    <location>
        <begin position="31"/>
        <end position="134"/>
    </location>
</feature>
<protein>
    <submittedName>
        <fullName evidence="2">Uncharacterized protein</fullName>
    </submittedName>
</protein>
<accession>A0A939C6L1</accession>
<dbReference type="RefSeq" id="WP_205258334.1">
    <property type="nucleotide sequence ID" value="NZ_BAAAPV010000002.1"/>
</dbReference>
<evidence type="ECO:0000313" key="2">
    <source>
        <dbReference type="EMBL" id="MBM9478214.1"/>
    </source>
</evidence>
<sequence>MRTSHKIIAAAALVGLAVAGGAAFTGTGLASTTAATQFVGGTVSQTVTGATLTGVTYGFTDDSNTAVDEITLVLEGANGRVPDVTINSTSSSPLLAVCTAVSAPGATVPNTSTCTMPAGTTSVTGLTGIDITVA</sequence>
<keyword evidence="3" id="KW-1185">Reference proteome</keyword>
<organism evidence="2 3">
    <name type="scientific">Nakamurella flavida</name>
    <dbReference type="NCBI Taxonomy" id="363630"/>
    <lineage>
        <taxon>Bacteria</taxon>
        <taxon>Bacillati</taxon>
        <taxon>Actinomycetota</taxon>
        <taxon>Actinomycetes</taxon>
        <taxon>Nakamurellales</taxon>
        <taxon>Nakamurellaceae</taxon>
        <taxon>Nakamurella</taxon>
    </lineage>
</organism>